<name>A0AAV4PWY9_CAEEX</name>
<reference evidence="1 2" key="1">
    <citation type="submission" date="2021-06" db="EMBL/GenBank/DDBJ databases">
        <title>Caerostris extrusa draft genome.</title>
        <authorList>
            <person name="Kono N."/>
            <person name="Arakawa K."/>
        </authorList>
    </citation>
    <scope>NUCLEOTIDE SEQUENCE [LARGE SCALE GENOMIC DNA]</scope>
</reference>
<dbReference type="AlphaFoldDB" id="A0AAV4PWY9"/>
<proteinExistence type="predicted"/>
<evidence type="ECO:0000313" key="1">
    <source>
        <dbReference type="EMBL" id="GIY00305.1"/>
    </source>
</evidence>
<comment type="caution">
    <text evidence="1">The sequence shown here is derived from an EMBL/GenBank/DDBJ whole genome shotgun (WGS) entry which is preliminary data.</text>
</comment>
<evidence type="ECO:0000313" key="2">
    <source>
        <dbReference type="Proteomes" id="UP001054945"/>
    </source>
</evidence>
<feature type="non-terminal residue" evidence="1">
    <location>
        <position position="38"/>
    </location>
</feature>
<keyword evidence="2" id="KW-1185">Reference proteome</keyword>
<sequence length="38" mass="4118">MATRTECCACLTSLPCQPMMESNQAEVDETGSLFSNCD</sequence>
<dbReference type="Proteomes" id="UP001054945">
    <property type="component" value="Unassembled WGS sequence"/>
</dbReference>
<organism evidence="1 2">
    <name type="scientific">Caerostris extrusa</name>
    <name type="common">Bark spider</name>
    <name type="synonym">Caerostris bankana</name>
    <dbReference type="NCBI Taxonomy" id="172846"/>
    <lineage>
        <taxon>Eukaryota</taxon>
        <taxon>Metazoa</taxon>
        <taxon>Ecdysozoa</taxon>
        <taxon>Arthropoda</taxon>
        <taxon>Chelicerata</taxon>
        <taxon>Arachnida</taxon>
        <taxon>Araneae</taxon>
        <taxon>Araneomorphae</taxon>
        <taxon>Entelegynae</taxon>
        <taxon>Araneoidea</taxon>
        <taxon>Araneidae</taxon>
        <taxon>Caerostris</taxon>
    </lineage>
</organism>
<accession>A0AAV4PWY9</accession>
<gene>
    <name evidence="1" type="ORF">CEXT_260191</name>
</gene>
<protein>
    <submittedName>
        <fullName evidence="1">Uncharacterized protein</fullName>
    </submittedName>
</protein>
<dbReference type="EMBL" id="BPLR01005165">
    <property type="protein sequence ID" value="GIY00305.1"/>
    <property type="molecule type" value="Genomic_DNA"/>
</dbReference>